<dbReference type="GO" id="GO:0004791">
    <property type="term" value="F:thioredoxin-disulfide reductase (NADPH) activity"/>
    <property type="evidence" value="ECO:0007669"/>
    <property type="project" value="UniProtKB-EC"/>
</dbReference>
<dbReference type="InterPro" id="IPR036188">
    <property type="entry name" value="FAD/NAD-bd_sf"/>
</dbReference>
<proteinExistence type="predicted"/>
<keyword evidence="2" id="KW-0560">Oxidoreductase</keyword>
<dbReference type="PRINTS" id="PR00368">
    <property type="entry name" value="FADPNR"/>
</dbReference>
<dbReference type="AlphaFoldDB" id="A0A5C1YA30"/>
<dbReference type="RefSeq" id="WP_149326091.1">
    <property type="nucleotide sequence ID" value="NZ_CP043504.1"/>
</dbReference>
<evidence type="ECO:0000313" key="6">
    <source>
        <dbReference type="Proteomes" id="UP000322159"/>
    </source>
</evidence>
<evidence type="ECO:0000259" key="4">
    <source>
        <dbReference type="Pfam" id="PF07992"/>
    </source>
</evidence>
<organism evidence="5 6">
    <name type="scientific">Protaetiibacter larvae</name>
    <dbReference type="NCBI Taxonomy" id="2592654"/>
    <lineage>
        <taxon>Bacteria</taxon>
        <taxon>Bacillati</taxon>
        <taxon>Actinomycetota</taxon>
        <taxon>Actinomycetes</taxon>
        <taxon>Micrococcales</taxon>
        <taxon>Microbacteriaceae</taxon>
        <taxon>Protaetiibacter</taxon>
    </lineage>
</organism>
<dbReference type="EMBL" id="CP043504">
    <property type="protein sequence ID" value="QEO10676.1"/>
    <property type="molecule type" value="Genomic_DNA"/>
</dbReference>
<protein>
    <submittedName>
        <fullName evidence="5">NAD(P)/FAD-dependent oxidoreductase</fullName>
    </submittedName>
</protein>
<sequence length="317" mass="32785">MTVRVDVAVIGAGPAGLAAALGIVRARRSVIVLDSARPRNAATLASHGFITRDGISPLELRKLGAEELAGYGVAVERTVVTSLSPLESGEFVVQAETRGAGVGTEVVARAVVLATGLAETLPALPTLRAFYGTALHSCVDCDGWEKRTAPLALIGETDDLAERARFLANWSDDLVVFTNGVAEVSDADEAELASRGIRVERRVIADIAGTGREGMTGVTLADGETVPRTAGFVRPVWTPSLAFADDLGLARDADGYISTDGAGRTSVAGIYAAGDIVSGPQQLLIAAGDGARVAGSVIRDTLETTARVRRAPARAVE</sequence>
<dbReference type="Pfam" id="PF07992">
    <property type="entry name" value="Pyr_redox_2"/>
    <property type="match status" value="1"/>
</dbReference>
<dbReference type="SUPFAM" id="SSF51905">
    <property type="entry name" value="FAD/NAD(P)-binding domain"/>
    <property type="match status" value="1"/>
</dbReference>
<reference evidence="5 6" key="1">
    <citation type="submission" date="2019-09" db="EMBL/GenBank/DDBJ databases">
        <title>Genome sequencing of strain KACC 19322.</title>
        <authorList>
            <person name="Heo J."/>
            <person name="Kim S.-J."/>
            <person name="Kim J.-S."/>
            <person name="Hong S.-B."/>
            <person name="Kwon S.-W."/>
        </authorList>
    </citation>
    <scope>NUCLEOTIDE SEQUENCE [LARGE SCALE GENOMIC DNA]</scope>
    <source>
        <strain evidence="5 6">KACC 19322</strain>
    </source>
</reference>
<keyword evidence="6" id="KW-1185">Reference proteome</keyword>
<dbReference type="PRINTS" id="PR00469">
    <property type="entry name" value="PNDRDTASEII"/>
</dbReference>
<evidence type="ECO:0000313" key="5">
    <source>
        <dbReference type="EMBL" id="QEO10676.1"/>
    </source>
</evidence>
<comment type="catalytic activity">
    <reaction evidence="3">
        <text>[thioredoxin]-dithiol + NADP(+) = [thioredoxin]-disulfide + NADPH + H(+)</text>
        <dbReference type="Rhea" id="RHEA:20345"/>
        <dbReference type="Rhea" id="RHEA-COMP:10698"/>
        <dbReference type="Rhea" id="RHEA-COMP:10700"/>
        <dbReference type="ChEBI" id="CHEBI:15378"/>
        <dbReference type="ChEBI" id="CHEBI:29950"/>
        <dbReference type="ChEBI" id="CHEBI:50058"/>
        <dbReference type="ChEBI" id="CHEBI:57783"/>
        <dbReference type="ChEBI" id="CHEBI:58349"/>
        <dbReference type="EC" id="1.8.1.9"/>
    </reaction>
</comment>
<evidence type="ECO:0000256" key="1">
    <source>
        <dbReference type="ARBA" id="ARBA00022630"/>
    </source>
</evidence>
<dbReference type="InterPro" id="IPR023753">
    <property type="entry name" value="FAD/NAD-binding_dom"/>
</dbReference>
<name>A0A5C1YA30_9MICO</name>
<dbReference type="Proteomes" id="UP000322159">
    <property type="component" value="Chromosome"/>
</dbReference>
<dbReference type="KEGG" id="lyk:FLP23_12070"/>
<keyword evidence="1" id="KW-0285">Flavoprotein</keyword>
<gene>
    <name evidence="5" type="ORF">FLP23_12070</name>
</gene>
<dbReference type="Gene3D" id="3.50.50.60">
    <property type="entry name" value="FAD/NAD(P)-binding domain"/>
    <property type="match status" value="2"/>
</dbReference>
<evidence type="ECO:0000256" key="3">
    <source>
        <dbReference type="ARBA" id="ARBA00048132"/>
    </source>
</evidence>
<feature type="domain" description="FAD/NAD(P)-binding" evidence="4">
    <location>
        <begin position="6"/>
        <end position="290"/>
    </location>
</feature>
<accession>A0A5C1YA30</accession>
<evidence type="ECO:0000256" key="2">
    <source>
        <dbReference type="ARBA" id="ARBA00023002"/>
    </source>
</evidence>
<dbReference type="OrthoDB" id="9786503at2"/>
<dbReference type="PANTHER" id="PTHR48105">
    <property type="entry name" value="THIOREDOXIN REDUCTASE 1-RELATED-RELATED"/>
    <property type="match status" value="1"/>
</dbReference>
<dbReference type="InterPro" id="IPR050097">
    <property type="entry name" value="Ferredoxin-NADP_redctase_2"/>
</dbReference>